<dbReference type="InterPro" id="IPR044839">
    <property type="entry name" value="NDR1-like"/>
</dbReference>
<dbReference type="RefSeq" id="XP_030539157.1">
    <property type="nucleotide sequence ID" value="XM_030683297.2"/>
</dbReference>
<evidence type="ECO:0000313" key="4">
    <source>
        <dbReference type="Proteomes" id="UP000827889"/>
    </source>
</evidence>
<name>A0A8B8PY62_9MYRT</name>
<dbReference type="KEGG" id="rarg:115747238"/>
<keyword evidence="4" id="KW-1185">Reference proteome</keyword>
<evidence type="ECO:0000313" key="5">
    <source>
        <dbReference type="RefSeq" id="XP_030539157.1"/>
    </source>
</evidence>
<dbReference type="AlphaFoldDB" id="A0A8B8PY62"/>
<protein>
    <submittedName>
        <fullName evidence="5">NDR1/HIN1-like protein 1</fullName>
    </submittedName>
</protein>
<proteinExistence type="predicted"/>
<keyword evidence="3" id="KW-0812">Transmembrane</keyword>
<dbReference type="GO" id="GO:0098542">
    <property type="term" value="P:defense response to other organism"/>
    <property type="evidence" value="ECO:0007669"/>
    <property type="project" value="InterPro"/>
</dbReference>
<evidence type="ECO:0000256" key="1">
    <source>
        <dbReference type="ARBA" id="ARBA00004370"/>
    </source>
</evidence>
<sequence length="218" mass="24353">MCSKCKCHQPWWRRLLCRRRLLIITSTILIVVLTTATATVTAWAVLRPRKPSITLQDITISAFNVSIASDNQTYLLSSTFQVTVSSRNPFGNRHSILYDGLRIHMSYHDQQITPATRLPPTYEGRGGVDVWSPFVCGVSVPIAPYNALALKQDQSDGFVIMKVKLQGHVRWRPGFFTFGGFISVDCPAYIPTGSENRGVPLGFNAVKYRLMQSCSVSL</sequence>
<dbReference type="PANTHER" id="PTHR31415:SF51">
    <property type="entry name" value="LATE EMBRYOGENESIS ABUNDANT (LEA) HYDROXYPROLINE-RICH GLYCOPROTEIN FAMILY"/>
    <property type="match status" value="1"/>
</dbReference>
<accession>A0A8B8PY62</accession>
<gene>
    <name evidence="5" type="primary">LOC115747238</name>
</gene>
<comment type="subcellular location">
    <subcellularLocation>
        <location evidence="1">Membrane</location>
    </subcellularLocation>
</comment>
<evidence type="ECO:0000256" key="3">
    <source>
        <dbReference type="SAM" id="Phobius"/>
    </source>
</evidence>
<dbReference type="PANTHER" id="PTHR31415">
    <property type="entry name" value="OS05G0367900 PROTEIN"/>
    <property type="match status" value="1"/>
</dbReference>
<dbReference type="GeneID" id="115747238"/>
<keyword evidence="2 3" id="KW-0472">Membrane</keyword>
<evidence type="ECO:0000256" key="2">
    <source>
        <dbReference type="ARBA" id="ARBA00023136"/>
    </source>
</evidence>
<reference evidence="5" key="1">
    <citation type="submission" date="2025-08" db="UniProtKB">
        <authorList>
            <consortium name="RefSeq"/>
        </authorList>
    </citation>
    <scope>IDENTIFICATION</scope>
    <source>
        <tissue evidence="5">Leaf</tissue>
    </source>
</reference>
<dbReference type="Proteomes" id="UP000827889">
    <property type="component" value="Chromosome 11"/>
</dbReference>
<dbReference type="OrthoDB" id="1609801at2759"/>
<feature type="transmembrane region" description="Helical" evidence="3">
    <location>
        <begin position="21"/>
        <end position="46"/>
    </location>
</feature>
<dbReference type="GO" id="GO:0009506">
    <property type="term" value="C:plasmodesma"/>
    <property type="evidence" value="ECO:0007669"/>
    <property type="project" value="TreeGrafter"/>
</dbReference>
<organism evidence="4 5">
    <name type="scientific">Rhodamnia argentea</name>
    <dbReference type="NCBI Taxonomy" id="178133"/>
    <lineage>
        <taxon>Eukaryota</taxon>
        <taxon>Viridiplantae</taxon>
        <taxon>Streptophyta</taxon>
        <taxon>Embryophyta</taxon>
        <taxon>Tracheophyta</taxon>
        <taxon>Spermatophyta</taxon>
        <taxon>Magnoliopsida</taxon>
        <taxon>eudicotyledons</taxon>
        <taxon>Gunneridae</taxon>
        <taxon>Pentapetalae</taxon>
        <taxon>rosids</taxon>
        <taxon>malvids</taxon>
        <taxon>Myrtales</taxon>
        <taxon>Myrtaceae</taxon>
        <taxon>Myrtoideae</taxon>
        <taxon>Myrteae</taxon>
        <taxon>Australasian group</taxon>
        <taxon>Rhodamnia</taxon>
    </lineage>
</organism>
<keyword evidence="3" id="KW-1133">Transmembrane helix</keyword>
<dbReference type="GO" id="GO:0005886">
    <property type="term" value="C:plasma membrane"/>
    <property type="evidence" value="ECO:0007669"/>
    <property type="project" value="TreeGrafter"/>
</dbReference>